<proteinExistence type="predicted"/>
<sequence length="340" mass="38518">MDESAKLIKSLTDGLKAINKVQAQQSKTFSELARLQAHSVKSSIDREKTDRGKMAVDTQETLASIMRLQTKIMKEQAAMVLSRQQAAAMPSKQQEQESLSVRAAAFPKFGRLPAELRRLIWKMALPGRRVLEQADGVAEYPELCKKFRPPVIRAVCKEAWEVTEQNGLFVYGPELTASGGTWFNPKQDVIIIRDPGGDCPLGPLEDCRPEIIAVDRRYFEQDQNFRRVLDFALELDSCRRLIILLRTAPNLTYQKGAAPKLFSLQAEDVIWSYYADEKPNGLFGEDDISWKKLKDTIQADWDNEMRDSGRLDIIMKYGGVPVIEGMELIMCKEDETSHGF</sequence>
<dbReference type="Proteomes" id="UP001239213">
    <property type="component" value="Unassembled WGS sequence"/>
</dbReference>
<dbReference type="PANTHER" id="PTHR35910:SF6">
    <property type="entry name" value="2EXR DOMAIN-CONTAINING PROTEIN"/>
    <property type="match status" value="1"/>
</dbReference>
<dbReference type="Pfam" id="PF20150">
    <property type="entry name" value="2EXR"/>
    <property type="match status" value="1"/>
</dbReference>
<feature type="domain" description="2EXR" evidence="1">
    <location>
        <begin position="106"/>
        <end position="190"/>
    </location>
</feature>
<dbReference type="AlphaFoldDB" id="A0AAI9Y249"/>
<reference evidence="2" key="1">
    <citation type="submission" date="2016-11" db="EMBL/GenBank/DDBJ databases">
        <title>The genome sequence of Colletotrichum cuscutae.</title>
        <authorList>
            <person name="Baroncelli R."/>
        </authorList>
    </citation>
    <scope>NUCLEOTIDE SEQUENCE</scope>
    <source>
        <strain evidence="2">IMI 304802</strain>
    </source>
</reference>
<accession>A0AAI9Y249</accession>
<keyword evidence="3" id="KW-1185">Reference proteome</keyword>
<evidence type="ECO:0000313" key="3">
    <source>
        <dbReference type="Proteomes" id="UP001239213"/>
    </source>
</evidence>
<dbReference type="InterPro" id="IPR045518">
    <property type="entry name" value="2EXR"/>
</dbReference>
<protein>
    <recommendedName>
        <fullName evidence="1">2EXR domain-containing protein</fullName>
    </recommendedName>
</protein>
<gene>
    <name evidence="2" type="ORF">CCUS01_06923</name>
</gene>
<name>A0AAI9Y249_9PEZI</name>
<evidence type="ECO:0000313" key="2">
    <source>
        <dbReference type="EMBL" id="KAK1467965.1"/>
    </source>
</evidence>
<evidence type="ECO:0000259" key="1">
    <source>
        <dbReference type="Pfam" id="PF20150"/>
    </source>
</evidence>
<organism evidence="2 3">
    <name type="scientific">Colletotrichum cuscutae</name>
    <dbReference type="NCBI Taxonomy" id="1209917"/>
    <lineage>
        <taxon>Eukaryota</taxon>
        <taxon>Fungi</taxon>
        <taxon>Dikarya</taxon>
        <taxon>Ascomycota</taxon>
        <taxon>Pezizomycotina</taxon>
        <taxon>Sordariomycetes</taxon>
        <taxon>Hypocreomycetidae</taxon>
        <taxon>Glomerellales</taxon>
        <taxon>Glomerellaceae</taxon>
        <taxon>Colletotrichum</taxon>
        <taxon>Colletotrichum acutatum species complex</taxon>
    </lineage>
</organism>
<dbReference type="EMBL" id="MPDP01000255">
    <property type="protein sequence ID" value="KAK1467965.1"/>
    <property type="molecule type" value="Genomic_DNA"/>
</dbReference>
<dbReference type="PANTHER" id="PTHR35910">
    <property type="entry name" value="2EXR DOMAIN-CONTAINING PROTEIN"/>
    <property type="match status" value="1"/>
</dbReference>
<comment type="caution">
    <text evidence="2">The sequence shown here is derived from an EMBL/GenBank/DDBJ whole genome shotgun (WGS) entry which is preliminary data.</text>
</comment>